<dbReference type="InterPro" id="IPR018062">
    <property type="entry name" value="HTH_AraC-typ_CS"/>
</dbReference>
<dbReference type="InterPro" id="IPR009057">
    <property type="entry name" value="Homeodomain-like_sf"/>
</dbReference>
<dbReference type="RefSeq" id="WP_284825513.1">
    <property type="nucleotide sequence ID" value="NZ_CP126969.1"/>
</dbReference>
<dbReference type="InterPro" id="IPR018060">
    <property type="entry name" value="HTH_AraC"/>
</dbReference>
<organism evidence="5 6">
    <name type="scientific">Corynebacterium breve</name>
    <dbReference type="NCBI Taxonomy" id="3049799"/>
    <lineage>
        <taxon>Bacteria</taxon>
        <taxon>Bacillati</taxon>
        <taxon>Actinomycetota</taxon>
        <taxon>Actinomycetes</taxon>
        <taxon>Mycobacteriales</taxon>
        <taxon>Corynebacteriaceae</taxon>
        <taxon>Corynebacterium</taxon>
    </lineage>
</organism>
<reference evidence="5 6" key="1">
    <citation type="submission" date="2023-05" db="EMBL/GenBank/DDBJ databases">
        <title>Corynebacterium suedekumii sp. nov. and Corynebacterium breve sp. nov. isolated from raw cow's milk.</title>
        <authorList>
            <person name="Baer M.K."/>
            <person name="Mehl L."/>
            <person name="Hellmuth R."/>
            <person name="Marke G."/>
            <person name="Lipski A."/>
        </authorList>
    </citation>
    <scope>NUCLEOTIDE SEQUENCE [LARGE SCALE GENOMIC DNA]</scope>
    <source>
        <strain evidence="5 6">R4</strain>
    </source>
</reference>
<dbReference type="Pfam" id="PF14525">
    <property type="entry name" value="AraC_binding_2"/>
    <property type="match status" value="1"/>
</dbReference>
<dbReference type="PANTHER" id="PTHR46796:SF6">
    <property type="entry name" value="ARAC SUBFAMILY"/>
    <property type="match status" value="1"/>
</dbReference>
<dbReference type="EMBL" id="CP126969">
    <property type="protein sequence ID" value="WIM68149.1"/>
    <property type="molecule type" value="Genomic_DNA"/>
</dbReference>
<dbReference type="SMART" id="SM00342">
    <property type="entry name" value="HTH_ARAC"/>
    <property type="match status" value="1"/>
</dbReference>
<dbReference type="PROSITE" id="PS01124">
    <property type="entry name" value="HTH_ARAC_FAMILY_2"/>
    <property type="match status" value="1"/>
</dbReference>
<dbReference type="InterPro" id="IPR050204">
    <property type="entry name" value="AraC_XylS_family_regulators"/>
</dbReference>
<evidence type="ECO:0000313" key="6">
    <source>
        <dbReference type="Proteomes" id="UP001225598"/>
    </source>
</evidence>
<dbReference type="InterPro" id="IPR020449">
    <property type="entry name" value="Tscrpt_reg_AraC-type_HTH"/>
</dbReference>
<accession>A0ABY8VIX0</accession>
<dbReference type="PROSITE" id="PS00041">
    <property type="entry name" value="HTH_ARAC_FAMILY_1"/>
    <property type="match status" value="1"/>
</dbReference>
<evidence type="ECO:0000256" key="1">
    <source>
        <dbReference type="ARBA" id="ARBA00023015"/>
    </source>
</evidence>
<evidence type="ECO:0000259" key="4">
    <source>
        <dbReference type="PROSITE" id="PS01124"/>
    </source>
</evidence>
<keyword evidence="3" id="KW-0804">Transcription</keyword>
<evidence type="ECO:0000256" key="3">
    <source>
        <dbReference type="ARBA" id="ARBA00023163"/>
    </source>
</evidence>
<evidence type="ECO:0000256" key="2">
    <source>
        <dbReference type="ARBA" id="ARBA00023125"/>
    </source>
</evidence>
<evidence type="ECO:0000313" key="5">
    <source>
        <dbReference type="EMBL" id="WIM68149.1"/>
    </source>
</evidence>
<keyword evidence="6" id="KW-1185">Reference proteome</keyword>
<dbReference type="InterPro" id="IPR035418">
    <property type="entry name" value="AraC-bd_2"/>
</dbReference>
<gene>
    <name evidence="5" type="ORF">QP027_01755</name>
</gene>
<dbReference type="SUPFAM" id="SSF46689">
    <property type="entry name" value="Homeodomain-like"/>
    <property type="match status" value="1"/>
</dbReference>
<dbReference type="Gene3D" id="1.10.10.60">
    <property type="entry name" value="Homeodomain-like"/>
    <property type="match status" value="1"/>
</dbReference>
<feature type="domain" description="HTH araC/xylS-type" evidence="4">
    <location>
        <begin position="212"/>
        <end position="313"/>
    </location>
</feature>
<protein>
    <submittedName>
        <fullName evidence="5">Helix-turn-helix domain-containing protein</fullName>
    </submittedName>
</protein>
<dbReference type="Pfam" id="PF12833">
    <property type="entry name" value="HTH_18"/>
    <property type="match status" value="1"/>
</dbReference>
<dbReference type="PANTHER" id="PTHR46796">
    <property type="entry name" value="HTH-TYPE TRANSCRIPTIONAL ACTIVATOR RHAS-RELATED"/>
    <property type="match status" value="1"/>
</dbReference>
<dbReference type="PRINTS" id="PR00032">
    <property type="entry name" value="HTHARAC"/>
</dbReference>
<dbReference type="Proteomes" id="UP001225598">
    <property type="component" value="Chromosome"/>
</dbReference>
<name>A0ABY8VIX0_9CORY</name>
<proteinExistence type="predicted"/>
<keyword evidence="1" id="KW-0805">Transcription regulation</keyword>
<sequence>MANESKLESLTFSTQGTPPGDRVRLWESHNALALIPLDIRTLDSKPLKAREENINLPSIRLADVFGSAQIVERSESFINDNPTDVIAIFFALEGDTFFFHTDGHLTLQPGQAVVYDADRPFTRGFSLGLREMVLTVPRHLYTELVPAPRPKLPYVFDFSRSSQSLQHNALANFVRRSLSERSADDISKTERNTLSLVSSIFEPASSSDSILLAAQHFISLNLGNSDLSVAEIAAAAGISQRQLARVFAAENTTVSNYLLQQRLKIARTALASPTHDRYSVATIAALFGFSSSSHFGKAFKRAYGTTPLQWRKESRAEM</sequence>
<keyword evidence="2" id="KW-0238">DNA-binding</keyword>